<evidence type="ECO:0000259" key="6">
    <source>
        <dbReference type="PROSITE" id="PS51379"/>
    </source>
</evidence>
<keyword evidence="3" id="KW-0560">Oxidoreductase</keyword>
<sequence length="229" mass="26224">MATLYNALEKDLRYREGLTACINCGTCTAICPAASVWDYDPRLVVDTVQQHNEAELEQLLKSDTIWYCGECLSCKTRCPRGNTPGYIIQALRALSIETGYFTESVQGQKQLAIKRTVGDHILKYGYCVYIDEVDTDMYPEQGPVWDWLKENRQSILQRLGTSYQKKASGTLRQIPQESLNDLQRIFEETGATERFKKIEDLSAKKAGELGIQFSHGKDDYFQYLYNQQE</sequence>
<dbReference type="EMBL" id="FMYP01000010">
    <property type="protein sequence ID" value="SDB92947.1"/>
    <property type="molecule type" value="Genomic_DNA"/>
</dbReference>
<proteinExistence type="predicted"/>
<dbReference type="PROSITE" id="PS51379">
    <property type="entry name" value="4FE4S_FER_2"/>
    <property type="match status" value="1"/>
</dbReference>
<feature type="domain" description="4Fe-4S ferredoxin-type" evidence="6">
    <location>
        <begin position="12"/>
        <end position="42"/>
    </location>
</feature>
<dbReference type="GO" id="GO:0046872">
    <property type="term" value="F:metal ion binding"/>
    <property type="evidence" value="ECO:0007669"/>
    <property type="project" value="UniProtKB-KW"/>
</dbReference>
<dbReference type="InterPro" id="IPR017900">
    <property type="entry name" value="4Fe4S_Fe_S_CS"/>
</dbReference>
<dbReference type="InterPro" id="IPR017896">
    <property type="entry name" value="4Fe4S_Fe-S-bd"/>
</dbReference>
<gene>
    <name evidence="7" type="ORF">SAMN05216323_101029</name>
</gene>
<evidence type="ECO:0000313" key="8">
    <source>
        <dbReference type="Proteomes" id="UP000199452"/>
    </source>
</evidence>
<evidence type="ECO:0000313" key="7">
    <source>
        <dbReference type="EMBL" id="SDB92947.1"/>
    </source>
</evidence>
<dbReference type="GO" id="GO:0016491">
    <property type="term" value="F:oxidoreductase activity"/>
    <property type="evidence" value="ECO:0007669"/>
    <property type="project" value="UniProtKB-KW"/>
</dbReference>
<dbReference type="GO" id="GO:0005886">
    <property type="term" value="C:plasma membrane"/>
    <property type="evidence" value="ECO:0007669"/>
    <property type="project" value="TreeGrafter"/>
</dbReference>
<keyword evidence="5" id="KW-0411">Iron-sulfur</keyword>
<evidence type="ECO:0000256" key="3">
    <source>
        <dbReference type="ARBA" id="ARBA00023002"/>
    </source>
</evidence>
<evidence type="ECO:0000256" key="5">
    <source>
        <dbReference type="ARBA" id="ARBA00023014"/>
    </source>
</evidence>
<dbReference type="PANTHER" id="PTHR43255:SF1">
    <property type="entry name" value="IRON-SULFUR-BINDING OXIDOREDUCTASE FADF-RELATED"/>
    <property type="match status" value="1"/>
</dbReference>
<dbReference type="OrthoDB" id="9769677at2"/>
<keyword evidence="2" id="KW-0479">Metal-binding</keyword>
<keyword evidence="1" id="KW-0004">4Fe-4S</keyword>
<evidence type="ECO:0000256" key="2">
    <source>
        <dbReference type="ARBA" id="ARBA00022723"/>
    </source>
</evidence>
<dbReference type="STRING" id="1640674.SAMN05216323_101029"/>
<dbReference type="InterPro" id="IPR051460">
    <property type="entry name" value="HdrC_iron-sulfur_subunit"/>
</dbReference>
<dbReference type="AlphaFoldDB" id="A0A1G6HF45"/>
<dbReference type="Pfam" id="PF13183">
    <property type="entry name" value="Fer4_8"/>
    <property type="match status" value="1"/>
</dbReference>
<keyword evidence="4" id="KW-0408">Iron</keyword>
<dbReference type="RefSeq" id="WP_092436151.1">
    <property type="nucleotide sequence ID" value="NZ_FMYP01000010.1"/>
</dbReference>
<dbReference type="PANTHER" id="PTHR43255">
    <property type="entry name" value="IRON-SULFUR-BINDING OXIDOREDUCTASE FADF-RELATED-RELATED"/>
    <property type="match status" value="1"/>
</dbReference>
<dbReference type="Gene3D" id="1.10.1060.10">
    <property type="entry name" value="Alpha-helical ferredoxin"/>
    <property type="match status" value="1"/>
</dbReference>
<protein>
    <submittedName>
        <fullName evidence="7">Heterodisulfide reductase subunit C</fullName>
    </submittedName>
</protein>
<name>A0A1G6HF45_9BACT</name>
<reference evidence="7 8" key="1">
    <citation type="submission" date="2016-09" db="EMBL/GenBank/DDBJ databases">
        <authorList>
            <person name="Capua I."/>
            <person name="De Benedictis P."/>
            <person name="Joannis T."/>
            <person name="Lombin L.H."/>
            <person name="Cattoli G."/>
        </authorList>
    </citation>
    <scope>NUCLEOTIDE SEQUENCE [LARGE SCALE GENOMIC DNA]</scope>
    <source>
        <strain evidence="7 8">A7P-90m</strain>
    </source>
</reference>
<evidence type="ECO:0000256" key="4">
    <source>
        <dbReference type="ARBA" id="ARBA00023004"/>
    </source>
</evidence>
<accession>A0A1G6HF45</accession>
<dbReference type="InterPro" id="IPR009051">
    <property type="entry name" value="Helical_ferredxn"/>
</dbReference>
<evidence type="ECO:0000256" key="1">
    <source>
        <dbReference type="ARBA" id="ARBA00022485"/>
    </source>
</evidence>
<organism evidence="7 8">
    <name type="scientific">Williamwhitmania taraxaci</name>
    <dbReference type="NCBI Taxonomy" id="1640674"/>
    <lineage>
        <taxon>Bacteria</taxon>
        <taxon>Pseudomonadati</taxon>
        <taxon>Bacteroidota</taxon>
        <taxon>Bacteroidia</taxon>
        <taxon>Bacteroidales</taxon>
        <taxon>Williamwhitmaniaceae</taxon>
        <taxon>Williamwhitmania</taxon>
    </lineage>
</organism>
<dbReference type="SUPFAM" id="SSF46548">
    <property type="entry name" value="alpha-helical ferredoxin"/>
    <property type="match status" value="1"/>
</dbReference>
<dbReference type="PROSITE" id="PS00198">
    <property type="entry name" value="4FE4S_FER_1"/>
    <property type="match status" value="2"/>
</dbReference>
<keyword evidence="8" id="KW-1185">Reference proteome</keyword>
<dbReference type="Proteomes" id="UP000199452">
    <property type="component" value="Unassembled WGS sequence"/>
</dbReference>
<dbReference type="GO" id="GO:0051539">
    <property type="term" value="F:4 iron, 4 sulfur cluster binding"/>
    <property type="evidence" value="ECO:0007669"/>
    <property type="project" value="UniProtKB-KW"/>
</dbReference>